<dbReference type="SUPFAM" id="SSF54637">
    <property type="entry name" value="Thioesterase/thiol ester dehydrase-isomerase"/>
    <property type="match status" value="2"/>
</dbReference>
<reference evidence="1" key="1">
    <citation type="submission" date="2018-10" db="EMBL/GenBank/DDBJ databases">
        <authorList>
            <person name="Gruber-Vodicka H."/>
            <person name="Jaeckle O."/>
        </authorList>
    </citation>
    <scope>NUCLEOTIDE SEQUENCE</scope>
</reference>
<dbReference type="InterPro" id="IPR029069">
    <property type="entry name" value="HotDog_dom_sf"/>
</dbReference>
<sequence length="284" mass="31408">MTRQAVNYSDWIGSQEHRNDDLTASPVQGVLNVLDDVTTMLGNGDRLPPLWHWFFFLPRAPMAQIGPDGHPKRGAFLPPVVLPRRMFAGARMRFHSSLIIGQPATRKGEILTVQEKQGGTGTLVFVTVRYQIMQGGQLCVEEEQDIVYREPGGPVPAPTPIADGPCDVANAWVQTITPTPVLLFRFSAITFNSHRIHYDRPYATQEEHYPGLVVHGPLVATLLMDLVRRNTDRTVVGYTFRGRAPLFDMHPFHLIGRSSSDKVELEAQGPDGTPCMTATAALGC</sequence>
<organism evidence="1">
    <name type="scientific">invertebrate metagenome</name>
    <dbReference type="NCBI Taxonomy" id="1711999"/>
    <lineage>
        <taxon>unclassified sequences</taxon>
        <taxon>metagenomes</taxon>
        <taxon>organismal metagenomes</taxon>
    </lineage>
</organism>
<accession>A0A484H5T0</accession>
<dbReference type="Gene3D" id="3.10.129.10">
    <property type="entry name" value="Hotdog Thioesterase"/>
    <property type="match status" value="2"/>
</dbReference>
<proteinExistence type="predicted"/>
<protein>
    <submittedName>
        <fullName evidence="1">COGs COG3777</fullName>
    </submittedName>
</protein>
<dbReference type="GO" id="GO:0019171">
    <property type="term" value="F:(3R)-hydroxyacyl-[acyl-carrier-protein] dehydratase activity"/>
    <property type="evidence" value="ECO:0007669"/>
    <property type="project" value="TreeGrafter"/>
</dbReference>
<dbReference type="PANTHER" id="PTHR28152">
    <property type="entry name" value="HYDROXYACYL-THIOESTER DEHYDRATASE TYPE 2, MITOCHONDRIAL"/>
    <property type="match status" value="1"/>
</dbReference>
<gene>
    <name evidence="1" type="ORF">RIEGSTA812A_PEG_890</name>
</gene>
<dbReference type="AlphaFoldDB" id="A0A484H5T0"/>
<name>A0A484H5T0_9ZZZZ</name>
<dbReference type="PANTHER" id="PTHR28152:SF1">
    <property type="entry name" value="HYDROXYACYL-THIOESTER DEHYDRATASE TYPE 2, MITOCHONDRIAL"/>
    <property type="match status" value="1"/>
</dbReference>
<dbReference type="EMBL" id="LR026963">
    <property type="protein sequence ID" value="VBB69417.1"/>
    <property type="molecule type" value="Genomic_DNA"/>
</dbReference>
<dbReference type="InterPro" id="IPR052741">
    <property type="entry name" value="Mitochondrial_HTD2"/>
</dbReference>
<evidence type="ECO:0000313" key="1">
    <source>
        <dbReference type="EMBL" id="VBB69417.1"/>
    </source>
</evidence>